<name>A0A5J4YHA3_PORPP</name>
<reference evidence="1" key="2">
    <citation type="submission" date="2019-09" db="EMBL/GenBank/DDBJ databases">
        <title>Expansion of phycobilisome linker gene families in mesophilic red algae.</title>
        <authorList>
            <person name="Lee J."/>
        </authorList>
    </citation>
    <scope>NUCLEOTIDE SEQUENCE [LARGE SCALE GENOMIC DNA]</scope>
    <source>
        <strain evidence="1">CCMP 1328</strain>
        <tissue evidence="1">Unicellular</tissue>
    </source>
</reference>
<dbReference type="EMBL" id="VRMN01000020">
    <property type="protein sequence ID" value="KAA8490684.1"/>
    <property type="molecule type" value="Genomic_DNA"/>
</dbReference>
<dbReference type="Proteomes" id="UP000324585">
    <property type="component" value="Unassembled WGS sequence"/>
</dbReference>
<accession>A0A5J4YHA3</accession>
<proteinExistence type="predicted"/>
<protein>
    <submittedName>
        <fullName evidence="1">Uncharacterized protein</fullName>
    </submittedName>
</protein>
<evidence type="ECO:0000313" key="2">
    <source>
        <dbReference type="EMBL" id="KAA8490684.1"/>
    </source>
</evidence>
<evidence type="ECO:0000313" key="1">
    <source>
        <dbReference type="EMBL" id="KAA8490628.1"/>
    </source>
</evidence>
<gene>
    <name evidence="2" type="ORF">FVE85_3833</name>
    <name evidence="1" type="ORF">FVE85_9401</name>
</gene>
<dbReference type="EMBL" id="VRMN01000021">
    <property type="protein sequence ID" value="KAA8490628.1"/>
    <property type="molecule type" value="Genomic_DNA"/>
</dbReference>
<dbReference type="AlphaFoldDB" id="A0A5J4YHA3"/>
<reference evidence="3" key="1">
    <citation type="journal article" date="2019" name="Nat. Commun.">
        <title>Expansion of phycobilisome linker gene families in mesophilic red algae.</title>
        <authorList>
            <person name="Lee J."/>
            <person name="Kim D."/>
            <person name="Bhattacharya D."/>
            <person name="Yoon H.S."/>
        </authorList>
    </citation>
    <scope>NUCLEOTIDE SEQUENCE [LARGE SCALE GENOMIC DNA]</scope>
    <source>
        <strain evidence="3">CCMP 1328</strain>
    </source>
</reference>
<sequence>MKKERALRCVPLLRKGFGATGDGSEQTVAEFGCEAVEPHPRIATPTRDDGKPPLPGQLAKALWSTTLMLPCYAAVRAVVCRISVKQRTWLFWSTPNKGGSKEASDPDML</sequence>
<keyword evidence="3" id="KW-1185">Reference proteome</keyword>
<comment type="caution">
    <text evidence="1">The sequence shown here is derived from an EMBL/GenBank/DDBJ whole genome shotgun (WGS) entry which is preliminary data.</text>
</comment>
<evidence type="ECO:0000313" key="3">
    <source>
        <dbReference type="Proteomes" id="UP000324585"/>
    </source>
</evidence>
<organism evidence="1 3">
    <name type="scientific">Porphyridium purpureum</name>
    <name type="common">Red alga</name>
    <name type="synonym">Porphyridium cruentum</name>
    <dbReference type="NCBI Taxonomy" id="35688"/>
    <lineage>
        <taxon>Eukaryota</taxon>
        <taxon>Rhodophyta</taxon>
        <taxon>Bangiophyceae</taxon>
        <taxon>Porphyridiales</taxon>
        <taxon>Porphyridiaceae</taxon>
        <taxon>Porphyridium</taxon>
    </lineage>
</organism>